<protein>
    <submittedName>
        <fullName evidence="7">GntR family transcriptional regulator/MocR family aminotransferase</fullName>
    </submittedName>
</protein>
<evidence type="ECO:0000259" key="6">
    <source>
        <dbReference type="PROSITE" id="PS50949"/>
    </source>
</evidence>
<dbReference type="InterPro" id="IPR051446">
    <property type="entry name" value="HTH_trans_reg/aminotransferase"/>
</dbReference>
<comment type="similarity">
    <text evidence="1">In the C-terminal section; belongs to the class-I pyridoxal-phosphate-dependent aminotransferase family.</text>
</comment>
<dbReference type="Gene3D" id="1.10.10.10">
    <property type="entry name" value="Winged helix-like DNA-binding domain superfamily/Winged helix DNA-binding domain"/>
    <property type="match status" value="1"/>
</dbReference>
<dbReference type="Pfam" id="PF00155">
    <property type="entry name" value="Aminotran_1_2"/>
    <property type="match status" value="1"/>
</dbReference>
<keyword evidence="4" id="KW-0238">DNA-binding</keyword>
<keyword evidence="7" id="KW-0808">Transferase</keyword>
<feature type="domain" description="HTH gntR-type" evidence="6">
    <location>
        <begin position="13"/>
        <end position="81"/>
    </location>
</feature>
<evidence type="ECO:0000313" key="8">
    <source>
        <dbReference type="Proteomes" id="UP000568106"/>
    </source>
</evidence>
<evidence type="ECO:0000256" key="3">
    <source>
        <dbReference type="ARBA" id="ARBA00023015"/>
    </source>
</evidence>
<reference evidence="7" key="1">
    <citation type="submission" date="2020-08" db="EMBL/GenBank/DDBJ databases">
        <title>Genomic Encyclopedia of Type Strains, Phase IV (KMG-V): Genome sequencing to study the core and pangenomes of soil and plant-associated prokaryotes.</title>
        <authorList>
            <person name="Whitman W."/>
        </authorList>
    </citation>
    <scope>NUCLEOTIDE SEQUENCE [LARGE SCALE GENOMIC DNA]</scope>
    <source>
        <strain evidence="7">M8UP27</strain>
    </source>
</reference>
<gene>
    <name evidence="7" type="ORF">HDF09_004017</name>
</gene>
<dbReference type="GO" id="GO:0003677">
    <property type="term" value="F:DNA binding"/>
    <property type="evidence" value="ECO:0007669"/>
    <property type="project" value="UniProtKB-KW"/>
</dbReference>
<keyword evidence="5" id="KW-0804">Transcription</keyword>
<dbReference type="GO" id="GO:0003700">
    <property type="term" value="F:DNA-binding transcription factor activity"/>
    <property type="evidence" value="ECO:0007669"/>
    <property type="project" value="InterPro"/>
</dbReference>
<dbReference type="InterPro" id="IPR036388">
    <property type="entry name" value="WH-like_DNA-bd_sf"/>
</dbReference>
<evidence type="ECO:0000256" key="5">
    <source>
        <dbReference type="ARBA" id="ARBA00023163"/>
    </source>
</evidence>
<proteinExistence type="inferred from homology"/>
<dbReference type="PRINTS" id="PR00035">
    <property type="entry name" value="HTHGNTR"/>
</dbReference>
<dbReference type="PANTHER" id="PTHR46577:SF1">
    <property type="entry name" value="HTH-TYPE TRANSCRIPTIONAL REGULATORY PROTEIN GABR"/>
    <property type="match status" value="1"/>
</dbReference>
<dbReference type="InterPro" id="IPR000524">
    <property type="entry name" value="Tscrpt_reg_HTH_GntR"/>
</dbReference>
<keyword evidence="8" id="KW-1185">Reference proteome</keyword>
<keyword evidence="2" id="KW-0663">Pyridoxal phosphate</keyword>
<dbReference type="Proteomes" id="UP000568106">
    <property type="component" value="Unassembled WGS sequence"/>
</dbReference>
<name>A0A7W8IMZ1_9BACT</name>
<dbReference type="Pfam" id="PF00392">
    <property type="entry name" value="GntR"/>
    <property type="match status" value="1"/>
</dbReference>
<dbReference type="AlphaFoldDB" id="A0A7W8IMZ1"/>
<dbReference type="PROSITE" id="PS50949">
    <property type="entry name" value="HTH_GNTR"/>
    <property type="match status" value="1"/>
</dbReference>
<dbReference type="CDD" id="cd07377">
    <property type="entry name" value="WHTH_GntR"/>
    <property type="match status" value="1"/>
</dbReference>
<dbReference type="InterPro" id="IPR015421">
    <property type="entry name" value="PyrdxlP-dep_Trfase_major"/>
</dbReference>
<comment type="caution">
    <text evidence="7">The sequence shown here is derived from an EMBL/GenBank/DDBJ whole genome shotgun (WGS) entry which is preliminary data.</text>
</comment>
<keyword evidence="3" id="KW-0805">Transcription regulation</keyword>
<sequence>MEVALALDRNSSVALYRQIYNGLREGIVSGRFEAGTRLPASRAFATSLGVSRITVTECYDRLISEGYLETRRSSGTFVCTRLPELDLYASGATIDHHTQGQRDVPMRLSRYGASVNTPLLPPVSPEIIRLDRPGPDVRAFPKKLWTHLCTRRMQGECPDLLQYTLESNGNTELRVAVAQYLQKSRAVVCDPSQIVIVNGSQQAIYLAARVLLDESDFVAIESPGYRFASQVFASQGANLLPIPVDRNGMQIAQLKKHRDKYPKLVYITPSHQYPRGVSLSVPRRMDLLGWAKDVGSLILEDDYDSEYRYNERPIPSVQGMVPNAPVLYVGTFSKLLFPTLRLGYLVVPRAFQDVFARAKLFCDLQSSSIDQSVLADFLNEGHLEPYVRKMRIIYGRKRALLIESLRRHFGRRITIYGDEAGMHLLADFQTSLSEDDAFDRVLAAGVRVERLYWHGSSAIQRAGHVQFVFGFAAISESDIVLAAERLAHAFLL</sequence>
<evidence type="ECO:0000256" key="4">
    <source>
        <dbReference type="ARBA" id="ARBA00023125"/>
    </source>
</evidence>
<dbReference type="GO" id="GO:0030170">
    <property type="term" value="F:pyridoxal phosphate binding"/>
    <property type="evidence" value="ECO:0007669"/>
    <property type="project" value="InterPro"/>
</dbReference>
<dbReference type="CDD" id="cd00609">
    <property type="entry name" value="AAT_like"/>
    <property type="match status" value="1"/>
</dbReference>
<dbReference type="InterPro" id="IPR015424">
    <property type="entry name" value="PyrdxlP-dep_Trfase"/>
</dbReference>
<evidence type="ECO:0000313" key="7">
    <source>
        <dbReference type="EMBL" id="MBB5319311.1"/>
    </source>
</evidence>
<dbReference type="PANTHER" id="PTHR46577">
    <property type="entry name" value="HTH-TYPE TRANSCRIPTIONAL REGULATORY PROTEIN GABR"/>
    <property type="match status" value="1"/>
</dbReference>
<evidence type="ECO:0000256" key="2">
    <source>
        <dbReference type="ARBA" id="ARBA00022898"/>
    </source>
</evidence>
<evidence type="ECO:0000256" key="1">
    <source>
        <dbReference type="ARBA" id="ARBA00005384"/>
    </source>
</evidence>
<dbReference type="SUPFAM" id="SSF46785">
    <property type="entry name" value="Winged helix' DNA-binding domain"/>
    <property type="match status" value="1"/>
</dbReference>
<accession>A0A7W8IMZ1</accession>
<dbReference type="SMART" id="SM00345">
    <property type="entry name" value="HTH_GNTR"/>
    <property type="match status" value="1"/>
</dbReference>
<dbReference type="InterPro" id="IPR004839">
    <property type="entry name" value="Aminotransferase_I/II_large"/>
</dbReference>
<dbReference type="SUPFAM" id="SSF53383">
    <property type="entry name" value="PLP-dependent transferases"/>
    <property type="match status" value="1"/>
</dbReference>
<keyword evidence="7" id="KW-0032">Aminotransferase</keyword>
<organism evidence="7 8">
    <name type="scientific">Tunturiibacter empetritectus</name>
    <dbReference type="NCBI Taxonomy" id="3069691"/>
    <lineage>
        <taxon>Bacteria</taxon>
        <taxon>Pseudomonadati</taxon>
        <taxon>Acidobacteriota</taxon>
        <taxon>Terriglobia</taxon>
        <taxon>Terriglobales</taxon>
        <taxon>Acidobacteriaceae</taxon>
        <taxon>Tunturiibacter</taxon>
    </lineage>
</organism>
<dbReference type="Gene3D" id="3.40.640.10">
    <property type="entry name" value="Type I PLP-dependent aspartate aminotransferase-like (Major domain)"/>
    <property type="match status" value="1"/>
</dbReference>
<dbReference type="GO" id="GO:0008483">
    <property type="term" value="F:transaminase activity"/>
    <property type="evidence" value="ECO:0007669"/>
    <property type="project" value="UniProtKB-KW"/>
</dbReference>
<dbReference type="EMBL" id="JACHDY010000007">
    <property type="protein sequence ID" value="MBB5319311.1"/>
    <property type="molecule type" value="Genomic_DNA"/>
</dbReference>
<dbReference type="InterPro" id="IPR036390">
    <property type="entry name" value="WH_DNA-bd_sf"/>
</dbReference>